<dbReference type="Pfam" id="PF22769">
    <property type="entry name" value="DCD"/>
    <property type="match status" value="1"/>
</dbReference>
<proteinExistence type="inferred from homology"/>
<evidence type="ECO:0000313" key="4">
    <source>
        <dbReference type="EMBL" id="OGG27066.1"/>
    </source>
</evidence>
<evidence type="ECO:0000256" key="2">
    <source>
        <dbReference type="ARBA" id="ARBA00023080"/>
    </source>
</evidence>
<keyword evidence="1 3" id="KW-0378">Hydrolase</keyword>
<dbReference type="Proteomes" id="UP000176609">
    <property type="component" value="Unassembled WGS sequence"/>
</dbReference>
<dbReference type="EMBL" id="MFJR01000007">
    <property type="protein sequence ID" value="OGG27066.1"/>
    <property type="molecule type" value="Genomic_DNA"/>
</dbReference>
<gene>
    <name evidence="3" type="primary">dcd</name>
    <name evidence="4" type="ORF">A2960_02895</name>
</gene>
<dbReference type="Gene3D" id="2.70.40.10">
    <property type="match status" value="1"/>
</dbReference>
<feature type="binding site" evidence="3">
    <location>
        <position position="173"/>
    </location>
    <ligand>
        <name>dCTP</name>
        <dbReference type="ChEBI" id="CHEBI:61481"/>
    </ligand>
</feature>
<comment type="subunit">
    <text evidence="3">Homotrimer.</text>
</comment>
<protein>
    <recommendedName>
        <fullName evidence="3">dCTP deaminase</fullName>
        <ecNumber evidence="3">3.5.4.13</ecNumber>
    </recommendedName>
    <alternativeName>
        <fullName evidence="3">Deoxycytidine triphosphate deaminase</fullName>
    </alternativeName>
</protein>
<feature type="active site" description="Proton donor/acceptor" evidence="3">
    <location>
        <position position="133"/>
    </location>
</feature>
<sequence>MILSDRDIKKYLKSGKIKIVPKPNLSEALGSCSIDLRLGSSFRIFEHSRFPYFDPYNKKYSMDVTREIIVEKDEPFILQPGDFVLATTIESFELPDDLLSRLEGRSSLGRLGIVVHSTASIFEPGWQGKVVMEMGNLGRIPVALYPGMRVCALTFEQLTSPVDVPYNKKKSAKYAAQKSAIPSKIAHDLLRSNLR</sequence>
<comment type="pathway">
    <text evidence="3">Pyrimidine metabolism; dUMP biosynthesis; dUMP from dCTP (dUTP route): step 1/2.</text>
</comment>
<comment type="catalytic activity">
    <reaction evidence="3">
        <text>dCTP + H2O + H(+) = dUTP + NH4(+)</text>
        <dbReference type="Rhea" id="RHEA:22680"/>
        <dbReference type="ChEBI" id="CHEBI:15377"/>
        <dbReference type="ChEBI" id="CHEBI:15378"/>
        <dbReference type="ChEBI" id="CHEBI:28938"/>
        <dbReference type="ChEBI" id="CHEBI:61481"/>
        <dbReference type="ChEBI" id="CHEBI:61555"/>
        <dbReference type="EC" id="3.5.4.13"/>
    </reaction>
</comment>
<comment type="similarity">
    <text evidence="3">Belongs to the dCTP deaminase family.</text>
</comment>
<feature type="binding site" evidence="3">
    <location>
        <position position="166"/>
    </location>
    <ligand>
        <name>dCTP</name>
        <dbReference type="ChEBI" id="CHEBI:61481"/>
    </ligand>
</feature>
<dbReference type="HAMAP" id="MF_00146">
    <property type="entry name" value="dCTP_deaminase"/>
    <property type="match status" value="1"/>
</dbReference>
<dbReference type="GO" id="GO:0015949">
    <property type="term" value="P:nucleobase-containing small molecule interconversion"/>
    <property type="evidence" value="ECO:0007669"/>
    <property type="project" value="TreeGrafter"/>
</dbReference>
<evidence type="ECO:0000256" key="3">
    <source>
        <dbReference type="HAMAP-Rule" id="MF_00146"/>
    </source>
</evidence>
<evidence type="ECO:0000256" key="1">
    <source>
        <dbReference type="ARBA" id="ARBA00022801"/>
    </source>
</evidence>
<accession>A0A1F6AQU4</accession>
<dbReference type="UniPathway" id="UPA00610">
    <property type="reaction ID" value="UER00665"/>
</dbReference>
<dbReference type="GO" id="GO:0006226">
    <property type="term" value="P:dUMP biosynthetic process"/>
    <property type="evidence" value="ECO:0007669"/>
    <property type="project" value="UniProtKB-UniPathway"/>
</dbReference>
<dbReference type="InterPro" id="IPR033704">
    <property type="entry name" value="dUTPase_trimeric"/>
</dbReference>
<feature type="binding site" evidence="3">
    <location>
        <position position="177"/>
    </location>
    <ligand>
        <name>dCTP</name>
        <dbReference type="ChEBI" id="CHEBI:61481"/>
    </ligand>
</feature>
<dbReference type="InterPro" id="IPR011962">
    <property type="entry name" value="dCTP_deaminase"/>
</dbReference>
<comment type="function">
    <text evidence="3">Catalyzes the deamination of dCTP to dUTP.</text>
</comment>
<dbReference type="SUPFAM" id="SSF51283">
    <property type="entry name" value="dUTPase-like"/>
    <property type="match status" value="1"/>
</dbReference>
<dbReference type="GO" id="GO:0008829">
    <property type="term" value="F:dCTP deaminase activity"/>
    <property type="evidence" value="ECO:0007669"/>
    <property type="project" value="UniProtKB-UniRule"/>
</dbReference>
<keyword evidence="2 3" id="KW-0546">Nucleotide metabolism</keyword>
<comment type="caution">
    <text evidence="3">Lacks conserved residue(s) required for the propagation of feature annotation.</text>
</comment>
<dbReference type="PANTHER" id="PTHR42680:SF3">
    <property type="entry name" value="DCTP DEAMINASE"/>
    <property type="match status" value="1"/>
</dbReference>
<dbReference type="CDD" id="cd07557">
    <property type="entry name" value="trimeric_dUTPase"/>
    <property type="match status" value="1"/>
</dbReference>
<reference evidence="4 5" key="1">
    <citation type="journal article" date="2016" name="Nat. Commun.">
        <title>Thousands of microbial genomes shed light on interconnected biogeochemical processes in an aquifer system.</title>
        <authorList>
            <person name="Anantharaman K."/>
            <person name="Brown C.T."/>
            <person name="Hug L.A."/>
            <person name="Sharon I."/>
            <person name="Castelle C.J."/>
            <person name="Probst A.J."/>
            <person name="Thomas B.C."/>
            <person name="Singh A."/>
            <person name="Wilkins M.J."/>
            <person name="Karaoz U."/>
            <person name="Brodie E.L."/>
            <person name="Williams K.H."/>
            <person name="Hubbard S.S."/>
            <person name="Banfield J.F."/>
        </authorList>
    </citation>
    <scope>NUCLEOTIDE SEQUENCE [LARGE SCALE GENOMIC DNA]</scope>
</reference>
<dbReference type="EC" id="3.5.4.13" evidence="3"/>
<dbReference type="NCBIfam" id="TIGR02274">
    <property type="entry name" value="dCTP_deam"/>
    <property type="match status" value="1"/>
</dbReference>
<keyword evidence="3" id="KW-0547">Nucleotide-binding</keyword>
<name>A0A1F6AQU4_9BACT</name>
<comment type="caution">
    <text evidence="4">The sequence shown here is derived from an EMBL/GenBank/DDBJ whole genome shotgun (WGS) entry which is preliminary data.</text>
</comment>
<dbReference type="GO" id="GO:0006229">
    <property type="term" value="P:dUTP biosynthetic process"/>
    <property type="evidence" value="ECO:0007669"/>
    <property type="project" value="UniProtKB-UniRule"/>
</dbReference>
<dbReference type="AlphaFoldDB" id="A0A1F6AQU4"/>
<dbReference type="PANTHER" id="PTHR42680">
    <property type="entry name" value="DCTP DEAMINASE"/>
    <property type="match status" value="1"/>
</dbReference>
<organism evidence="4 5">
    <name type="scientific">Candidatus Gottesmanbacteria bacterium RIFCSPLOWO2_01_FULL_39_12b</name>
    <dbReference type="NCBI Taxonomy" id="1798388"/>
    <lineage>
        <taxon>Bacteria</taxon>
        <taxon>Candidatus Gottesmaniibacteriota</taxon>
    </lineage>
</organism>
<dbReference type="InterPro" id="IPR036157">
    <property type="entry name" value="dUTPase-like_sf"/>
</dbReference>
<feature type="binding site" evidence="3">
    <location>
        <begin position="105"/>
        <end position="110"/>
    </location>
    <ligand>
        <name>dCTP</name>
        <dbReference type="ChEBI" id="CHEBI:61481"/>
    </ligand>
</feature>
<dbReference type="GO" id="GO:0000166">
    <property type="term" value="F:nucleotide binding"/>
    <property type="evidence" value="ECO:0007669"/>
    <property type="project" value="UniProtKB-KW"/>
</dbReference>
<evidence type="ECO:0000313" key="5">
    <source>
        <dbReference type="Proteomes" id="UP000176609"/>
    </source>
</evidence>